<proteinExistence type="predicted"/>
<dbReference type="AlphaFoldDB" id="A0A820M9Y8"/>
<gene>
    <name evidence="1" type="ORF">FNK824_LOCUS42978</name>
</gene>
<dbReference type="Proteomes" id="UP000663874">
    <property type="component" value="Unassembled WGS sequence"/>
</dbReference>
<protein>
    <submittedName>
        <fullName evidence="1">Uncharacterized protein</fullName>
    </submittedName>
</protein>
<accession>A0A820M9Y8</accession>
<dbReference type="EMBL" id="CAJOBE010055436">
    <property type="protein sequence ID" value="CAF4370554.1"/>
    <property type="molecule type" value="Genomic_DNA"/>
</dbReference>
<evidence type="ECO:0000313" key="2">
    <source>
        <dbReference type="Proteomes" id="UP000663874"/>
    </source>
</evidence>
<feature type="non-terminal residue" evidence="1">
    <location>
        <position position="54"/>
    </location>
</feature>
<sequence>MTETIYKYKSDQHTIESMFNNGQNKQYLFYERKNIIDDNDDSGTEGIEQQQNNI</sequence>
<organism evidence="1 2">
    <name type="scientific">Rotaria sordida</name>
    <dbReference type="NCBI Taxonomy" id="392033"/>
    <lineage>
        <taxon>Eukaryota</taxon>
        <taxon>Metazoa</taxon>
        <taxon>Spiralia</taxon>
        <taxon>Gnathifera</taxon>
        <taxon>Rotifera</taxon>
        <taxon>Eurotatoria</taxon>
        <taxon>Bdelloidea</taxon>
        <taxon>Philodinida</taxon>
        <taxon>Philodinidae</taxon>
        <taxon>Rotaria</taxon>
    </lineage>
</organism>
<reference evidence="1" key="1">
    <citation type="submission" date="2021-02" db="EMBL/GenBank/DDBJ databases">
        <authorList>
            <person name="Nowell W R."/>
        </authorList>
    </citation>
    <scope>NUCLEOTIDE SEQUENCE</scope>
</reference>
<evidence type="ECO:0000313" key="1">
    <source>
        <dbReference type="EMBL" id="CAF4370554.1"/>
    </source>
</evidence>
<comment type="caution">
    <text evidence="1">The sequence shown here is derived from an EMBL/GenBank/DDBJ whole genome shotgun (WGS) entry which is preliminary data.</text>
</comment>
<name>A0A820M9Y8_9BILA</name>